<evidence type="ECO:0000256" key="3">
    <source>
        <dbReference type="ARBA" id="ARBA00020918"/>
    </source>
</evidence>
<sequence>MNMVINRQSYKEKVSQMISWGHWFALFNIILSLALSSRYLFVTDWPSTLFGRVYALISWLGHFSFLTFSAYLLILFPLTFVVMSQRLMRVLSAILATAGLTLLIIDTEVFFRFRLHLNPTVWSLLINPEESELSRDWQLLFICIPIIFLVQMLFSTWSWQKLRSLNRRHFGRPLAGIFILAFMFTHLAYIWADANFYRPITMQRANLPLSYPMTARRFLEKHGLLDAQAYQDKLATRGNPEAVEVEYPLARLSYLDETPRHNLLVIVADGLRNQSIAQDMPKLSALADENIQFTQHYSSGNRQDTGLFGLFYGISPTYIDGVLAGRKPSALIASLTYRNYQFGLFSSSAFDAPLYRQALLADFSLPQPIAQSNQATTAQWQEWLEKRTEGDAWFSYIQYSNGDLAAAAQDGSLNAFKQYYRQSAADIDTQIDTVMKTLVQRGLLDNTIVVITAAHGVEFNDTGKNAIGFGQNYSRYQVQVPLVVHWPGTPAQKINKLTGHEDVMATLMQRLLYVKNATNTYTQGEDLFLPQRRQPWITAGDNKQLVVITPQQTTIIGDNGRYRTYDADYQRLEEKPSLTMLLQVLTEVRRFMAN</sequence>
<keyword evidence="6 9" id="KW-0812">Transmembrane</keyword>
<evidence type="ECO:0000256" key="5">
    <source>
        <dbReference type="ARBA" id="ARBA00022519"/>
    </source>
</evidence>
<keyword evidence="8 9" id="KW-0472">Membrane</keyword>
<evidence type="ECO:0000256" key="2">
    <source>
        <dbReference type="ARBA" id="ARBA00009434"/>
    </source>
</evidence>
<feature type="domain" description="Inner membrane protein YejM N-terminal" evidence="11">
    <location>
        <begin position="8"/>
        <end position="253"/>
    </location>
</feature>
<dbReference type="PANTHER" id="PTHR43108">
    <property type="entry name" value="N-ACETYLGLUCOSAMINE-6-SULFATASE FAMILY MEMBER"/>
    <property type="match status" value="1"/>
</dbReference>
<evidence type="ECO:0000259" key="10">
    <source>
        <dbReference type="Pfam" id="PF00884"/>
    </source>
</evidence>
<feature type="transmembrane region" description="Helical" evidence="9">
    <location>
        <begin position="87"/>
        <end position="105"/>
    </location>
</feature>
<dbReference type="InterPro" id="IPR000917">
    <property type="entry name" value="Sulfatase_N"/>
</dbReference>
<dbReference type="GO" id="GO:0005886">
    <property type="term" value="C:plasma membrane"/>
    <property type="evidence" value="ECO:0007669"/>
    <property type="project" value="UniProtKB-SubCell"/>
</dbReference>
<evidence type="ECO:0000256" key="6">
    <source>
        <dbReference type="ARBA" id="ARBA00022692"/>
    </source>
</evidence>
<dbReference type="EMBL" id="BRLH01000004">
    <property type="protein sequence ID" value="GKX56024.1"/>
    <property type="molecule type" value="Genomic_DNA"/>
</dbReference>
<feature type="domain" description="Sulfatase N-terminal" evidence="10">
    <location>
        <begin position="262"/>
        <end position="510"/>
    </location>
</feature>
<proteinExistence type="predicted"/>
<keyword evidence="5" id="KW-0997">Cell inner membrane</keyword>
<accession>A0AAV5N4V5</accession>
<dbReference type="PIRSF" id="PIRSF004950">
    <property type="entry name" value="Mmb_sulf_HI0842"/>
    <property type="match status" value="1"/>
</dbReference>
<gene>
    <name evidence="12" type="ORF">SOASR030_21360</name>
</gene>
<dbReference type="InterPro" id="IPR047997">
    <property type="entry name" value="YejM_enterobact"/>
</dbReference>
<evidence type="ECO:0000256" key="7">
    <source>
        <dbReference type="ARBA" id="ARBA00022989"/>
    </source>
</evidence>
<comment type="subcellular location">
    <subcellularLocation>
        <location evidence="1">Cell inner membrane</location>
        <topology evidence="1">Multi-pass membrane protein</topology>
    </subcellularLocation>
</comment>
<feature type="transmembrane region" description="Helical" evidence="9">
    <location>
        <begin position="53"/>
        <end position="75"/>
    </location>
</feature>
<evidence type="ECO:0000313" key="13">
    <source>
        <dbReference type="Proteomes" id="UP001058124"/>
    </source>
</evidence>
<feature type="transmembrane region" description="Helical" evidence="9">
    <location>
        <begin position="20"/>
        <end position="41"/>
    </location>
</feature>
<dbReference type="Proteomes" id="UP001058124">
    <property type="component" value="Unassembled WGS sequence"/>
</dbReference>
<evidence type="ECO:0000313" key="12">
    <source>
        <dbReference type="EMBL" id="GKX56024.1"/>
    </source>
</evidence>
<evidence type="ECO:0000256" key="4">
    <source>
        <dbReference type="ARBA" id="ARBA00022475"/>
    </source>
</evidence>
<feature type="transmembrane region" description="Helical" evidence="9">
    <location>
        <begin position="174"/>
        <end position="192"/>
    </location>
</feature>
<dbReference type="InterPro" id="IPR017850">
    <property type="entry name" value="Alkaline_phosphatase_core_sf"/>
</dbReference>
<dbReference type="SUPFAM" id="SSF53649">
    <property type="entry name" value="Alkaline phosphatase-like"/>
    <property type="match status" value="1"/>
</dbReference>
<dbReference type="Gene3D" id="3.40.720.10">
    <property type="entry name" value="Alkaline Phosphatase, subunit A"/>
    <property type="match status" value="1"/>
</dbReference>
<evidence type="ECO:0000256" key="9">
    <source>
        <dbReference type="SAM" id="Phobius"/>
    </source>
</evidence>
<evidence type="ECO:0000256" key="8">
    <source>
        <dbReference type="ARBA" id="ARBA00023136"/>
    </source>
</evidence>
<reference evidence="12" key="1">
    <citation type="submission" date="2022-06" db="EMBL/GenBank/DDBJ databases">
        <title>Draft genome sequences of Leminorella grimontii str. JCM5902.</title>
        <authorList>
            <person name="Wakabayashi Y."/>
            <person name="Kojima K."/>
        </authorList>
    </citation>
    <scope>NUCLEOTIDE SEQUENCE</scope>
    <source>
        <strain evidence="12">JCM 5902</strain>
    </source>
</reference>
<comment type="caution">
    <text evidence="12">The sequence shown here is derived from an EMBL/GenBank/DDBJ whole genome shotgun (WGS) entry which is preliminary data.</text>
</comment>
<feature type="transmembrane region" description="Helical" evidence="9">
    <location>
        <begin position="137"/>
        <end position="154"/>
    </location>
</feature>
<keyword evidence="7 9" id="KW-1133">Transmembrane helix</keyword>
<dbReference type="NCBIfam" id="NF038282">
    <property type="entry name" value="LapC_YejM_PbgA"/>
    <property type="match status" value="1"/>
</dbReference>
<dbReference type="InterPro" id="IPR024588">
    <property type="entry name" value="YejM_N"/>
</dbReference>
<dbReference type="InterPro" id="IPR012159">
    <property type="entry name" value="YejM-like"/>
</dbReference>
<dbReference type="Pfam" id="PF11893">
    <property type="entry name" value="DUF3413"/>
    <property type="match status" value="1"/>
</dbReference>
<keyword evidence="4" id="KW-1003">Cell membrane</keyword>
<evidence type="ECO:0000256" key="1">
    <source>
        <dbReference type="ARBA" id="ARBA00004429"/>
    </source>
</evidence>
<dbReference type="AlphaFoldDB" id="A0AAV5N4V5"/>
<name>A0AAV5N4V5_9GAMM</name>
<dbReference type="Pfam" id="PF00884">
    <property type="entry name" value="Sulfatase"/>
    <property type="match status" value="1"/>
</dbReference>
<keyword evidence="13" id="KW-1185">Reference proteome</keyword>
<comment type="similarity">
    <text evidence="2">To H.influenzae HI_0842.</text>
</comment>
<evidence type="ECO:0000259" key="11">
    <source>
        <dbReference type="Pfam" id="PF11893"/>
    </source>
</evidence>
<protein>
    <recommendedName>
        <fullName evidence="3">Inner membrane protein YejM</fullName>
    </recommendedName>
</protein>
<organism evidence="12 13">
    <name type="scientific">Leminorella grimontii</name>
    <dbReference type="NCBI Taxonomy" id="82981"/>
    <lineage>
        <taxon>Bacteria</taxon>
        <taxon>Pseudomonadati</taxon>
        <taxon>Pseudomonadota</taxon>
        <taxon>Gammaproteobacteria</taxon>
        <taxon>Enterobacterales</taxon>
        <taxon>Budviciaceae</taxon>
        <taxon>Leminorella</taxon>
    </lineage>
</organism>
<dbReference type="PANTHER" id="PTHR43108:SF10">
    <property type="entry name" value="INNER MEMBRANE PROTEIN YEJM"/>
    <property type="match status" value="1"/>
</dbReference>